<evidence type="ECO:0000313" key="1">
    <source>
        <dbReference type="EMBL" id="GMR38529.1"/>
    </source>
</evidence>
<dbReference type="EMBL" id="BTRK01000002">
    <property type="protein sequence ID" value="GMR38529.1"/>
    <property type="molecule type" value="Genomic_DNA"/>
</dbReference>
<protein>
    <submittedName>
        <fullName evidence="1">Uncharacterized protein</fullName>
    </submittedName>
</protein>
<proteinExistence type="predicted"/>
<name>A0AAN4ZEJ8_9BILA</name>
<dbReference type="Proteomes" id="UP001328107">
    <property type="component" value="Unassembled WGS sequence"/>
</dbReference>
<evidence type="ECO:0000313" key="2">
    <source>
        <dbReference type="Proteomes" id="UP001328107"/>
    </source>
</evidence>
<sequence>MNAVLRAAVLSNGPGCYNMMNSLYKTIERETTQLTSVGELAMHRFAGSFAVLLEDNVQEVQLLRRTVALQQMAMQHAMALEQRLNTWRMQQIQAL</sequence>
<organism evidence="1 2">
    <name type="scientific">Pristionchus mayeri</name>
    <dbReference type="NCBI Taxonomy" id="1317129"/>
    <lineage>
        <taxon>Eukaryota</taxon>
        <taxon>Metazoa</taxon>
        <taxon>Ecdysozoa</taxon>
        <taxon>Nematoda</taxon>
        <taxon>Chromadorea</taxon>
        <taxon>Rhabditida</taxon>
        <taxon>Rhabditina</taxon>
        <taxon>Diplogasteromorpha</taxon>
        <taxon>Diplogasteroidea</taxon>
        <taxon>Neodiplogasteridae</taxon>
        <taxon>Pristionchus</taxon>
    </lineage>
</organism>
<gene>
    <name evidence="1" type="ORF">PMAYCL1PPCAC_08724</name>
</gene>
<keyword evidence="2" id="KW-1185">Reference proteome</keyword>
<dbReference type="AlphaFoldDB" id="A0AAN4ZEJ8"/>
<feature type="non-terminal residue" evidence="1">
    <location>
        <position position="95"/>
    </location>
</feature>
<reference evidence="2" key="1">
    <citation type="submission" date="2022-10" db="EMBL/GenBank/DDBJ databases">
        <title>Genome assembly of Pristionchus species.</title>
        <authorList>
            <person name="Yoshida K."/>
            <person name="Sommer R.J."/>
        </authorList>
    </citation>
    <scope>NUCLEOTIDE SEQUENCE [LARGE SCALE GENOMIC DNA]</scope>
    <source>
        <strain evidence="2">RS5460</strain>
    </source>
</reference>
<accession>A0AAN4ZEJ8</accession>
<comment type="caution">
    <text evidence="1">The sequence shown here is derived from an EMBL/GenBank/DDBJ whole genome shotgun (WGS) entry which is preliminary data.</text>
</comment>